<dbReference type="Proteomes" id="UP000193689">
    <property type="component" value="Unassembled WGS sequence"/>
</dbReference>
<protein>
    <submittedName>
        <fullName evidence="1">Uncharacterized protein</fullName>
    </submittedName>
</protein>
<comment type="caution">
    <text evidence="1">The sequence shown here is derived from an EMBL/GenBank/DDBJ whole genome shotgun (WGS) entry which is preliminary data.</text>
</comment>
<name>A0A1Y2E7J0_9PEZI</name>
<sequence>MSSIPSIHRTGFRFTRDTLAPKKYPEYFSCTIHGTALEAKILSAVTNLIDEKTQTERSRMVKEMTQETRKVDALKSEILYSVNGQTDKKIQAERVNIVEGITQELRQLEADIVSSIDAAVQDKMQAERTKMAGEI</sequence>
<evidence type="ECO:0000313" key="1">
    <source>
        <dbReference type="EMBL" id="ORY67510.1"/>
    </source>
</evidence>
<feature type="non-terminal residue" evidence="1">
    <location>
        <position position="135"/>
    </location>
</feature>
<evidence type="ECO:0000313" key="2">
    <source>
        <dbReference type="Proteomes" id="UP000193689"/>
    </source>
</evidence>
<organism evidence="1 2">
    <name type="scientific">Pseudomassariella vexata</name>
    <dbReference type="NCBI Taxonomy" id="1141098"/>
    <lineage>
        <taxon>Eukaryota</taxon>
        <taxon>Fungi</taxon>
        <taxon>Dikarya</taxon>
        <taxon>Ascomycota</taxon>
        <taxon>Pezizomycotina</taxon>
        <taxon>Sordariomycetes</taxon>
        <taxon>Xylariomycetidae</taxon>
        <taxon>Amphisphaeriales</taxon>
        <taxon>Pseudomassariaceae</taxon>
        <taxon>Pseudomassariella</taxon>
    </lineage>
</organism>
<keyword evidence="2" id="KW-1185">Reference proteome</keyword>
<proteinExistence type="predicted"/>
<reference evidence="1 2" key="1">
    <citation type="submission" date="2016-07" db="EMBL/GenBank/DDBJ databases">
        <title>Pervasive Adenine N6-methylation of Active Genes in Fungi.</title>
        <authorList>
            <consortium name="DOE Joint Genome Institute"/>
            <person name="Mondo S.J."/>
            <person name="Dannebaum R.O."/>
            <person name="Kuo R.C."/>
            <person name="Labutti K."/>
            <person name="Haridas S."/>
            <person name="Kuo A."/>
            <person name="Salamov A."/>
            <person name="Ahrendt S.R."/>
            <person name="Lipzen A."/>
            <person name="Sullivan W."/>
            <person name="Andreopoulos W.B."/>
            <person name="Clum A."/>
            <person name="Lindquist E."/>
            <person name="Daum C."/>
            <person name="Ramamoorthy G.K."/>
            <person name="Gryganskyi A."/>
            <person name="Culley D."/>
            <person name="Magnuson J.K."/>
            <person name="James T.Y."/>
            <person name="O'Malley M.A."/>
            <person name="Stajich J.E."/>
            <person name="Spatafora J.W."/>
            <person name="Visel A."/>
            <person name="Grigoriev I.V."/>
        </authorList>
    </citation>
    <scope>NUCLEOTIDE SEQUENCE [LARGE SCALE GENOMIC DNA]</scope>
    <source>
        <strain evidence="1 2">CBS 129021</strain>
    </source>
</reference>
<dbReference type="AlphaFoldDB" id="A0A1Y2E7J0"/>
<accession>A0A1Y2E7J0</accession>
<dbReference type="InParanoid" id="A0A1Y2E7J0"/>
<gene>
    <name evidence="1" type="ORF">BCR38DRAFT_427278</name>
</gene>
<dbReference type="RefSeq" id="XP_040718134.1">
    <property type="nucleotide sequence ID" value="XM_040859826.1"/>
</dbReference>
<dbReference type="EMBL" id="MCFJ01000004">
    <property type="protein sequence ID" value="ORY67510.1"/>
    <property type="molecule type" value="Genomic_DNA"/>
</dbReference>
<dbReference type="GeneID" id="63776038"/>